<keyword evidence="3" id="KW-1133">Transmembrane helix</keyword>
<evidence type="ECO:0000256" key="4">
    <source>
        <dbReference type="ARBA" id="ARBA00023136"/>
    </source>
</evidence>
<dbReference type="Proteomes" id="UP000648663">
    <property type="component" value="Unassembled WGS sequence"/>
</dbReference>
<dbReference type="PANTHER" id="PTHR12714">
    <property type="entry name" value="PROTEIN-S ISOPRENYLCYSTEINE O-METHYLTRANSFERASE"/>
    <property type="match status" value="1"/>
</dbReference>
<comment type="subcellular location">
    <subcellularLocation>
        <location evidence="1">Endomembrane system</location>
        <topology evidence="1">Multi-pass membrane protein</topology>
    </subcellularLocation>
</comment>
<dbReference type="Gene3D" id="1.20.120.1630">
    <property type="match status" value="1"/>
</dbReference>
<keyword evidence="2" id="KW-0812">Transmembrane</keyword>
<reference evidence="6" key="1">
    <citation type="journal article" date="2019" name="Int. J. Syst. Evol. Microbiol.">
        <title>The Global Catalogue of Microorganisms (GCM) 10K type strain sequencing project: providing services to taxonomists for standard genome sequencing and annotation.</title>
        <authorList>
            <consortium name="The Broad Institute Genomics Platform"/>
            <consortium name="The Broad Institute Genome Sequencing Center for Infectious Disease"/>
            <person name="Wu L."/>
            <person name="Ma J."/>
        </authorList>
    </citation>
    <scope>NUCLEOTIDE SEQUENCE [LARGE SCALE GENOMIC DNA]</scope>
    <source>
        <strain evidence="6">CGMCC 4.5581</strain>
    </source>
</reference>
<protein>
    <recommendedName>
        <fullName evidence="7">Isoprenylcysteine carboxylmethyltransferase family protein</fullName>
    </recommendedName>
</protein>
<evidence type="ECO:0000256" key="1">
    <source>
        <dbReference type="ARBA" id="ARBA00004127"/>
    </source>
</evidence>
<sequence length="153" mass="17032">MRPSLSSTPFRTFVVAPALVLAEQVVSRRRVRLRWLPALAWGFAQYRLAGRYRITRAGGPPGLSQGRPQRLVTSGPYAVSRNPMYLGHLVFLAGLTALTRSPLAVAVTAVLVPWFDARARADHARLVSLFGEPYRDYATRVPRWLPGLPTDRP</sequence>
<dbReference type="EMBL" id="BMMI01000001">
    <property type="protein sequence ID" value="GGL52614.1"/>
    <property type="molecule type" value="Genomic_DNA"/>
</dbReference>
<organism evidence="5 6">
    <name type="scientific">Modestobacter marinus</name>
    <dbReference type="NCBI Taxonomy" id="477641"/>
    <lineage>
        <taxon>Bacteria</taxon>
        <taxon>Bacillati</taxon>
        <taxon>Actinomycetota</taxon>
        <taxon>Actinomycetes</taxon>
        <taxon>Geodermatophilales</taxon>
        <taxon>Geodermatophilaceae</taxon>
        <taxon>Modestobacter</taxon>
    </lineage>
</organism>
<gene>
    <name evidence="5" type="ORF">GCM10011589_05890</name>
</gene>
<dbReference type="Pfam" id="PF04191">
    <property type="entry name" value="PEMT"/>
    <property type="match status" value="1"/>
</dbReference>
<evidence type="ECO:0000313" key="5">
    <source>
        <dbReference type="EMBL" id="GGL52614.1"/>
    </source>
</evidence>
<evidence type="ECO:0000256" key="3">
    <source>
        <dbReference type="ARBA" id="ARBA00022989"/>
    </source>
</evidence>
<evidence type="ECO:0008006" key="7">
    <source>
        <dbReference type="Google" id="ProtNLM"/>
    </source>
</evidence>
<name>A0ABQ2FTE7_9ACTN</name>
<keyword evidence="6" id="KW-1185">Reference proteome</keyword>
<evidence type="ECO:0000313" key="6">
    <source>
        <dbReference type="Proteomes" id="UP000648663"/>
    </source>
</evidence>
<dbReference type="PANTHER" id="PTHR12714:SF9">
    <property type="entry name" value="PROTEIN-S-ISOPRENYLCYSTEINE O-METHYLTRANSFERASE"/>
    <property type="match status" value="1"/>
</dbReference>
<keyword evidence="4" id="KW-0472">Membrane</keyword>
<proteinExistence type="predicted"/>
<comment type="caution">
    <text evidence="5">The sequence shown here is derived from an EMBL/GenBank/DDBJ whole genome shotgun (WGS) entry which is preliminary data.</text>
</comment>
<accession>A0ABQ2FTE7</accession>
<dbReference type="InterPro" id="IPR007318">
    <property type="entry name" value="Phopholipid_MeTrfase"/>
</dbReference>
<evidence type="ECO:0000256" key="2">
    <source>
        <dbReference type="ARBA" id="ARBA00022692"/>
    </source>
</evidence>